<evidence type="ECO:0000256" key="3">
    <source>
        <dbReference type="ARBA" id="ARBA00023125"/>
    </source>
</evidence>
<dbReference type="InterPro" id="IPR000847">
    <property type="entry name" value="LysR_HTH_N"/>
</dbReference>
<dbReference type="SUPFAM" id="SSF46785">
    <property type="entry name" value="Winged helix' DNA-binding domain"/>
    <property type="match status" value="1"/>
</dbReference>
<gene>
    <name evidence="6" type="ORF">JD78_01279</name>
</gene>
<dbReference type="GO" id="GO:0032993">
    <property type="term" value="C:protein-DNA complex"/>
    <property type="evidence" value="ECO:0007669"/>
    <property type="project" value="TreeGrafter"/>
</dbReference>
<evidence type="ECO:0000256" key="2">
    <source>
        <dbReference type="ARBA" id="ARBA00023015"/>
    </source>
</evidence>
<evidence type="ECO:0000313" key="7">
    <source>
        <dbReference type="Proteomes" id="UP000321490"/>
    </source>
</evidence>
<dbReference type="EMBL" id="VLKF01000001">
    <property type="protein sequence ID" value="TWH72757.1"/>
    <property type="molecule type" value="Genomic_DNA"/>
</dbReference>
<dbReference type="InterPro" id="IPR036388">
    <property type="entry name" value="WH-like_DNA-bd_sf"/>
</dbReference>
<dbReference type="InterPro" id="IPR005119">
    <property type="entry name" value="LysR_subst-bd"/>
</dbReference>
<comment type="similarity">
    <text evidence="1">Belongs to the LysR transcriptional regulatory family.</text>
</comment>
<dbReference type="PANTHER" id="PTHR30346:SF0">
    <property type="entry name" value="HCA OPERON TRANSCRIPTIONAL ACTIVATOR HCAR"/>
    <property type="match status" value="1"/>
</dbReference>
<dbReference type="Pfam" id="PF00126">
    <property type="entry name" value="HTH_1"/>
    <property type="match status" value="1"/>
</dbReference>
<dbReference type="OrthoDB" id="9789529at2"/>
<organism evidence="6 7">
    <name type="scientific">Modestobacter roseus</name>
    <dbReference type="NCBI Taxonomy" id="1181884"/>
    <lineage>
        <taxon>Bacteria</taxon>
        <taxon>Bacillati</taxon>
        <taxon>Actinomycetota</taxon>
        <taxon>Actinomycetes</taxon>
        <taxon>Geodermatophilales</taxon>
        <taxon>Geodermatophilaceae</taxon>
        <taxon>Modestobacter</taxon>
    </lineage>
</organism>
<dbReference type="Proteomes" id="UP000321490">
    <property type="component" value="Unassembled WGS sequence"/>
</dbReference>
<dbReference type="AlphaFoldDB" id="A0A562IP14"/>
<dbReference type="Gene3D" id="1.10.10.10">
    <property type="entry name" value="Winged helix-like DNA-binding domain superfamily/Winged helix DNA-binding domain"/>
    <property type="match status" value="1"/>
</dbReference>
<dbReference type="SUPFAM" id="SSF53850">
    <property type="entry name" value="Periplasmic binding protein-like II"/>
    <property type="match status" value="1"/>
</dbReference>
<protein>
    <submittedName>
        <fullName evidence="6">DNA-binding transcriptional LysR family regulator</fullName>
    </submittedName>
</protein>
<dbReference type="GO" id="GO:0003700">
    <property type="term" value="F:DNA-binding transcription factor activity"/>
    <property type="evidence" value="ECO:0007669"/>
    <property type="project" value="InterPro"/>
</dbReference>
<name>A0A562IP14_9ACTN</name>
<dbReference type="GO" id="GO:0003677">
    <property type="term" value="F:DNA binding"/>
    <property type="evidence" value="ECO:0007669"/>
    <property type="project" value="UniProtKB-KW"/>
</dbReference>
<feature type="domain" description="HTH lysR-type" evidence="5">
    <location>
        <begin position="4"/>
        <end position="62"/>
    </location>
</feature>
<evidence type="ECO:0000313" key="6">
    <source>
        <dbReference type="EMBL" id="TWH72757.1"/>
    </source>
</evidence>
<dbReference type="Pfam" id="PF03466">
    <property type="entry name" value="LysR_substrate"/>
    <property type="match status" value="1"/>
</dbReference>
<keyword evidence="4" id="KW-0804">Transcription</keyword>
<keyword evidence="7" id="KW-1185">Reference proteome</keyword>
<evidence type="ECO:0000256" key="4">
    <source>
        <dbReference type="ARBA" id="ARBA00023163"/>
    </source>
</evidence>
<keyword evidence="2" id="KW-0805">Transcription regulation</keyword>
<dbReference type="InterPro" id="IPR036390">
    <property type="entry name" value="WH_DNA-bd_sf"/>
</dbReference>
<comment type="caution">
    <text evidence="6">The sequence shown here is derived from an EMBL/GenBank/DDBJ whole genome shotgun (WGS) entry which is preliminary data.</text>
</comment>
<dbReference type="PANTHER" id="PTHR30346">
    <property type="entry name" value="TRANSCRIPTIONAL DUAL REGULATOR HCAR-RELATED"/>
    <property type="match status" value="1"/>
</dbReference>
<reference evidence="6 7" key="1">
    <citation type="submission" date="2019-07" db="EMBL/GenBank/DDBJ databases">
        <title>R&amp;d 2014.</title>
        <authorList>
            <person name="Klenk H.-P."/>
        </authorList>
    </citation>
    <scope>NUCLEOTIDE SEQUENCE [LARGE SCALE GENOMIC DNA]</scope>
    <source>
        <strain evidence="6 7">DSM 45764</strain>
    </source>
</reference>
<proteinExistence type="inferred from homology"/>
<dbReference type="RefSeq" id="WP_153360968.1">
    <property type="nucleotide sequence ID" value="NZ_JABGDC010000146.1"/>
</dbReference>
<evidence type="ECO:0000259" key="5">
    <source>
        <dbReference type="PROSITE" id="PS50931"/>
    </source>
</evidence>
<evidence type="ECO:0000256" key="1">
    <source>
        <dbReference type="ARBA" id="ARBA00009437"/>
    </source>
</evidence>
<dbReference type="PROSITE" id="PS50931">
    <property type="entry name" value="HTH_LYSR"/>
    <property type="match status" value="1"/>
</dbReference>
<accession>A0A562IP14</accession>
<keyword evidence="3 6" id="KW-0238">DNA-binding</keyword>
<sequence>MAEYTLRQLHCFVAVADAGSLSGAAATLRVTPTAVASALTELERILRTQLVVRRKAHGVSLTPTGVYLRKRAAVLLRDAEELRLMTASGGTELAGPLTLGCYVTVSPTILPLLLRWTAEHHPKVQLDVVARSQQEITALLFAGALDLAIVYDMGLPDGLESVLLYMVRPYVVLPADHRLAGAGSVSLAELAEEPLILLDLPPAAQHTLRVFEQAGVTPRVAQRTTDFELTRSLVARGLGYSVLVQRPAVDRSYEGLPLTALEIDPPVAGVGVQMVWPSGVRLTDRAQALAGFAAAQARFTDYRHRNAGAARRADAGPPSP</sequence>
<dbReference type="Gene3D" id="3.40.190.10">
    <property type="entry name" value="Periplasmic binding protein-like II"/>
    <property type="match status" value="2"/>
</dbReference>